<dbReference type="RefSeq" id="WP_027304901.1">
    <property type="nucleotide sequence ID" value="NZ_CANQNV010000009.1"/>
</dbReference>
<proteinExistence type="predicted"/>
<dbReference type="Proteomes" id="UP000594874">
    <property type="component" value="Chromosome"/>
</dbReference>
<feature type="transmembrane region" description="Helical" evidence="1">
    <location>
        <begin position="61"/>
        <end position="85"/>
    </location>
</feature>
<evidence type="ECO:0000313" key="3">
    <source>
        <dbReference type="Proteomes" id="UP000594874"/>
    </source>
</evidence>
<dbReference type="EMBL" id="CP063091">
    <property type="protein sequence ID" value="QOR04888.1"/>
    <property type="molecule type" value="Genomic_DNA"/>
</dbReference>
<evidence type="ECO:0000256" key="1">
    <source>
        <dbReference type="SAM" id="Phobius"/>
    </source>
</evidence>
<gene>
    <name evidence="2" type="ORF">A0071_02820</name>
</gene>
<evidence type="ECO:0008006" key="4">
    <source>
        <dbReference type="Google" id="ProtNLM"/>
    </source>
</evidence>
<keyword evidence="3" id="KW-1185">Reference proteome</keyword>
<name>A0ABX6U1C5_9BACT</name>
<keyword evidence="1" id="KW-0472">Membrane</keyword>
<reference evidence="2 3" key="1">
    <citation type="submission" date="2020-10" db="EMBL/GenBank/DDBJ databases">
        <title>Campylobacter and Helicobacter PacBio genomes.</title>
        <authorList>
            <person name="Lane C."/>
        </authorList>
    </citation>
    <scope>NUCLEOTIDE SEQUENCE [LARGE SCALE GENOMIC DNA]</scope>
    <source>
        <strain evidence="2 3">2010D-8469</strain>
    </source>
</reference>
<protein>
    <recommendedName>
        <fullName evidence="4">PepSY domain-containing protein</fullName>
    </recommendedName>
</protein>
<accession>A0ABX6U1C5</accession>
<keyword evidence="1" id="KW-1133">Transmembrane helix</keyword>
<organism evidence="2 3">
    <name type="scientific">Campylobacter cuniculorum</name>
    <dbReference type="NCBI Taxonomy" id="374106"/>
    <lineage>
        <taxon>Bacteria</taxon>
        <taxon>Pseudomonadati</taxon>
        <taxon>Campylobacterota</taxon>
        <taxon>Epsilonproteobacteria</taxon>
        <taxon>Campylobacterales</taxon>
        <taxon>Campylobacteraceae</taxon>
        <taxon>Campylobacter</taxon>
    </lineage>
</organism>
<keyword evidence="1" id="KW-0812">Transmembrane</keyword>
<evidence type="ECO:0000313" key="2">
    <source>
        <dbReference type="EMBL" id="QOR04888.1"/>
    </source>
</evidence>
<sequence length="94" mass="10448">MILALTHSAFFPLVFVKPGREMLFVPLDSDSKYKVKALLDALVYHSGDTISSQIEGVLSKISVILILMVGAFISLIWGILGLYLAKNYEKMDKN</sequence>